<organism evidence="1 2">
    <name type="scientific">Pleomorphomonas carboxyditropha</name>
    <dbReference type="NCBI Taxonomy" id="2023338"/>
    <lineage>
        <taxon>Bacteria</taxon>
        <taxon>Pseudomonadati</taxon>
        <taxon>Pseudomonadota</taxon>
        <taxon>Alphaproteobacteria</taxon>
        <taxon>Hyphomicrobiales</taxon>
        <taxon>Pleomorphomonadaceae</taxon>
        <taxon>Pleomorphomonas</taxon>
    </lineage>
</organism>
<dbReference type="InterPro" id="IPR008018">
    <property type="entry name" value="Phage_tail_attach_FII"/>
</dbReference>
<reference evidence="1 2" key="1">
    <citation type="submission" date="2017-08" db="EMBL/GenBank/DDBJ databases">
        <title>Pleomorphomonas carboxidotrophicus sp. nov., a new mesophilic hydrogenogenic carboxidotroph.</title>
        <authorList>
            <person name="Esquivel-Elizondo S."/>
            <person name="Krajmalnik-Brown R."/>
            <person name="Maldonado J."/>
        </authorList>
    </citation>
    <scope>NUCLEOTIDE SEQUENCE [LARGE SCALE GENOMIC DNA]</scope>
    <source>
        <strain evidence="1 2">SVCO-16</strain>
    </source>
</reference>
<keyword evidence="2" id="KW-1185">Reference proteome</keyword>
<name>A0A2G9X131_9HYPH</name>
<dbReference type="Pfam" id="PF05354">
    <property type="entry name" value="Phage_attach"/>
    <property type="match status" value="1"/>
</dbReference>
<evidence type="ECO:0000313" key="1">
    <source>
        <dbReference type="EMBL" id="PIP00679.1"/>
    </source>
</evidence>
<proteinExistence type="predicted"/>
<accession>A0A2G9X131</accession>
<dbReference type="Gene3D" id="2.40.10.180">
    <property type="entry name" value="Phage tail proteins"/>
    <property type="match status" value="1"/>
</dbReference>
<dbReference type="RefSeq" id="WP_100078622.1">
    <property type="nucleotide sequence ID" value="NZ_NQVN01000001.1"/>
</dbReference>
<protein>
    <recommendedName>
        <fullName evidence="3">Phage tail protein</fullName>
    </recommendedName>
</protein>
<dbReference type="InterPro" id="IPR053734">
    <property type="entry name" value="Phage_Head-Tail_Connect_sf"/>
</dbReference>
<comment type="caution">
    <text evidence="1">The sequence shown here is derived from an EMBL/GenBank/DDBJ whole genome shotgun (WGS) entry which is preliminary data.</text>
</comment>
<evidence type="ECO:0000313" key="2">
    <source>
        <dbReference type="Proteomes" id="UP000231070"/>
    </source>
</evidence>
<dbReference type="AlphaFoldDB" id="A0A2G9X131"/>
<evidence type="ECO:0008006" key="3">
    <source>
        <dbReference type="Google" id="ProtNLM"/>
    </source>
</evidence>
<sequence>MTARIFRSISRIQERAFGEPVVWTRHDRPTEPNTISAIFNRDSEQIDASGFRVVEYNPTIRVRESVARQYAADREADHLFERGDKILAENALYTIESCSRRDYGMFEVQLIVEQA</sequence>
<dbReference type="Proteomes" id="UP000231070">
    <property type="component" value="Unassembled WGS sequence"/>
</dbReference>
<dbReference type="EMBL" id="NQVN01000001">
    <property type="protein sequence ID" value="PIP00679.1"/>
    <property type="molecule type" value="Genomic_DNA"/>
</dbReference>
<dbReference type="GO" id="GO:0019068">
    <property type="term" value="P:virion assembly"/>
    <property type="evidence" value="ECO:0007669"/>
    <property type="project" value="InterPro"/>
</dbReference>
<gene>
    <name evidence="1" type="ORF">CJ014_00820</name>
</gene>